<reference evidence="4" key="3">
    <citation type="submission" date="2025-09" db="UniProtKB">
        <authorList>
            <consortium name="Ensembl"/>
        </authorList>
    </citation>
    <scope>IDENTIFICATION</scope>
</reference>
<sequence>MRRLRRKGGNNEKVFGCDLLDHLSTTCQEIPQVLRSCSEFIEEHGVVDGIYRLSGVSSNTQKLRGEFDSEGTPDLNKDVYLQDIHCVSSVCKAYFRELPNPLLTYQLYDKYAEAVAIQLEEERLVKIKDVLKELPAPHYKTLEFLMRHLVKMASHSSHTNMHSRNLAIVWAPNLLRSKDIEASGFNGTAAFMEVRVQSIVVEFILTHVPQLFPDSGISLFLSLSLSRLSLSLSLFLTPSTVMSPLAQPSPCTQGGAEGGASSSGGDVGSGYAVTYRRGQGASVSVVSGGGGTQGIYSRLDSHCGGGNSTEAMQPPSRSPGLSSKADRRAGIHISGPFSVTVPLHITSGLAFGVLQGGGTDRGNRRGGQESGDKGEGGEGDRRKGREGDRRKGREGERQEGGEVERHIRVEVMRENKTELGKRIDEEVAGERRGEAEEDKVEEKGAREEEEREEKVNGDCVSKPSEESIEESQVQGEGGEEEAENHDNDEDEEGEYMGMSNH</sequence>
<reference evidence="4" key="2">
    <citation type="submission" date="2025-08" db="UniProtKB">
        <authorList>
            <consortium name="Ensembl"/>
        </authorList>
    </citation>
    <scope>IDENTIFICATION</scope>
</reference>
<evidence type="ECO:0000313" key="5">
    <source>
        <dbReference type="Proteomes" id="UP000314982"/>
    </source>
</evidence>
<dbReference type="Gene3D" id="1.10.555.10">
    <property type="entry name" value="Rho GTPase activation protein"/>
    <property type="match status" value="1"/>
</dbReference>
<dbReference type="InterPro" id="IPR008936">
    <property type="entry name" value="Rho_GTPase_activation_prot"/>
</dbReference>
<protein>
    <recommendedName>
        <fullName evidence="3">Rho-GAP domain-containing protein</fullName>
    </recommendedName>
</protein>
<name>A0A4W5JWW6_9TELE</name>
<evidence type="ECO:0000259" key="3">
    <source>
        <dbReference type="PROSITE" id="PS50238"/>
    </source>
</evidence>
<dbReference type="InterPro" id="IPR051576">
    <property type="entry name" value="PX-Rho_GAP"/>
</dbReference>
<keyword evidence="1" id="KW-0343">GTPase activation</keyword>
<keyword evidence="5" id="KW-1185">Reference proteome</keyword>
<feature type="compositionally biased region" description="Basic and acidic residues" evidence="2">
    <location>
        <begin position="361"/>
        <end position="456"/>
    </location>
</feature>
<dbReference type="GO" id="GO:0007264">
    <property type="term" value="P:small GTPase-mediated signal transduction"/>
    <property type="evidence" value="ECO:0007669"/>
    <property type="project" value="TreeGrafter"/>
</dbReference>
<dbReference type="SUPFAM" id="SSF48350">
    <property type="entry name" value="GTPase activation domain, GAP"/>
    <property type="match status" value="1"/>
</dbReference>
<dbReference type="GO" id="GO:0005096">
    <property type="term" value="F:GTPase activator activity"/>
    <property type="evidence" value="ECO:0007669"/>
    <property type="project" value="UniProtKB-KW"/>
</dbReference>
<feature type="compositionally biased region" description="Acidic residues" evidence="2">
    <location>
        <begin position="477"/>
        <end position="494"/>
    </location>
</feature>
<dbReference type="SMART" id="SM00324">
    <property type="entry name" value="RhoGAP"/>
    <property type="match status" value="1"/>
</dbReference>
<dbReference type="AlphaFoldDB" id="A0A4W5JWW6"/>
<feature type="domain" description="Rho-GAP" evidence="3">
    <location>
        <begin position="17"/>
        <end position="212"/>
    </location>
</feature>
<dbReference type="GeneTree" id="ENSGT00940000165396"/>
<feature type="region of interest" description="Disordered" evidence="2">
    <location>
        <begin position="356"/>
        <end position="501"/>
    </location>
</feature>
<dbReference type="PROSITE" id="PS50238">
    <property type="entry name" value="RHOGAP"/>
    <property type="match status" value="1"/>
</dbReference>
<accession>A0A4W5JWW6</accession>
<evidence type="ECO:0000256" key="2">
    <source>
        <dbReference type="SAM" id="MobiDB-lite"/>
    </source>
</evidence>
<evidence type="ECO:0000256" key="1">
    <source>
        <dbReference type="ARBA" id="ARBA00022468"/>
    </source>
</evidence>
<dbReference type="CDD" id="cd04384">
    <property type="entry name" value="RhoGAP_CdGAP"/>
    <property type="match status" value="1"/>
</dbReference>
<reference evidence="5" key="1">
    <citation type="submission" date="2018-06" db="EMBL/GenBank/DDBJ databases">
        <title>Genome assembly of Danube salmon.</title>
        <authorList>
            <person name="Macqueen D.J."/>
            <person name="Gundappa M.K."/>
        </authorList>
    </citation>
    <scope>NUCLEOTIDE SEQUENCE [LARGE SCALE GENOMIC DNA]</scope>
</reference>
<dbReference type="STRING" id="62062.ENSHHUP00000008172"/>
<dbReference type="PANTHER" id="PTHR15729">
    <property type="entry name" value="CDC42 GTPASE-ACTIVATING PROTEIN"/>
    <property type="match status" value="1"/>
</dbReference>
<dbReference type="FunFam" id="1.10.555.10:FF:000002">
    <property type="entry name" value="rho GTPase-activating protein 32 isoform X1"/>
    <property type="match status" value="1"/>
</dbReference>
<dbReference type="Ensembl" id="ENSHHUT00000008418.1">
    <property type="protein sequence ID" value="ENSHHUP00000008172.1"/>
    <property type="gene ID" value="ENSHHUG00000005018.1"/>
</dbReference>
<proteinExistence type="predicted"/>
<feature type="region of interest" description="Disordered" evidence="2">
    <location>
        <begin position="296"/>
        <end position="325"/>
    </location>
</feature>
<dbReference type="Pfam" id="PF00620">
    <property type="entry name" value="RhoGAP"/>
    <property type="match status" value="1"/>
</dbReference>
<dbReference type="InterPro" id="IPR000198">
    <property type="entry name" value="RhoGAP_dom"/>
</dbReference>
<organism evidence="4 5">
    <name type="scientific">Hucho hucho</name>
    <name type="common">huchen</name>
    <dbReference type="NCBI Taxonomy" id="62062"/>
    <lineage>
        <taxon>Eukaryota</taxon>
        <taxon>Metazoa</taxon>
        <taxon>Chordata</taxon>
        <taxon>Craniata</taxon>
        <taxon>Vertebrata</taxon>
        <taxon>Euteleostomi</taxon>
        <taxon>Actinopterygii</taxon>
        <taxon>Neopterygii</taxon>
        <taxon>Teleostei</taxon>
        <taxon>Protacanthopterygii</taxon>
        <taxon>Salmoniformes</taxon>
        <taxon>Salmonidae</taxon>
        <taxon>Salmoninae</taxon>
        <taxon>Hucho</taxon>
    </lineage>
</organism>
<dbReference type="Proteomes" id="UP000314982">
    <property type="component" value="Unassembled WGS sequence"/>
</dbReference>
<evidence type="ECO:0000313" key="4">
    <source>
        <dbReference type="Ensembl" id="ENSHHUP00000008172.1"/>
    </source>
</evidence>
<dbReference type="PANTHER" id="PTHR15729:SF12">
    <property type="entry name" value="RHO GTPASE-ACTIVATING PROTEIN 30"/>
    <property type="match status" value="1"/>
</dbReference>